<dbReference type="InterPro" id="IPR000980">
    <property type="entry name" value="SH2"/>
</dbReference>
<feature type="domain" description="SOCS box" evidence="5">
    <location>
        <begin position="399"/>
        <end position="450"/>
    </location>
</feature>
<dbReference type="OrthoDB" id="10063348at2759"/>
<dbReference type="GO" id="GO:0046854">
    <property type="term" value="P:phosphatidylinositol phosphate biosynthetic process"/>
    <property type="evidence" value="ECO:0007669"/>
    <property type="project" value="TreeGrafter"/>
</dbReference>
<evidence type="ECO:0000256" key="2">
    <source>
        <dbReference type="PROSITE-ProRule" id="PRU00191"/>
    </source>
</evidence>
<dbReference type="SMART" id="SM00252">
    <property type="entry name" value="SH2"/>
    <property type="match status" value="1"/>
</dbReference>
<feature type="region of interest" description="Disordered" evidence="3">
    <location>
        <begin position="178"/>
        <end position="198"/>
    </location>
</feature>
<dbReference type="Gene3D" id="3.30.505.10">
    <property type="entry name" value="SH2 domain"/>
    <property type="match status" value="1"/>
</dbReference>
<comment type="caution">
    <text evidence="6">The sequence shown here is derived from an EMBL/GenBank/DDBJ whole genome shotgun (WGS) entry which is preliminary data.</text>
</comment>
<name>A0A482WVV8_LAOST</name>
<dbReference type="PANTHER" id="PTHR10155">
    <property type="entry name" value="PHOSPHATIDYLINOSITOL 3-KINASE REGULATORY SUBUNIT"/>
    <property type="match status" value="1"/>
</dbReference>
<dbReference type="AlphaFoldDB" id="A0A482WVV8"/>
<accession>A0A482WVV8</accession>
<evidence type="ECO:0000313" key="6">
    <source>
        <dbReference type="EMBL" id="RZF37466.1"/>
    </source>
</evidence>
<evidence type="ECO:0000256" key="1">
    <source>
        <dbReference type="ARBA" id="ARBA00022999"/>
    </source>
</evidence>
<evidence type="ECO:0000256" key="3">
    <source>
        <dbReference type="SAM" id="MobiDB-lite"/>
    </source>
</evidence>
<dbReference type="GO" id="GO:0005942">
    <property type="term" value="C:phosphatidylinositol 3-kinase complex"/>
    <property type="evidence" value="ECO:0007669"/>
    <property type="project" value="TreeGrafter"/>
</dbReference>
<dbReference type="STRING" id="195883.A0A482WVV8"/>
<organism evidence="6 7">
    <name type="scientific">Laodelphax striatellus</name>
    <name type="common">Small brown planthopper</name>
    <name type="synonym">Delphax striatella</name>
    <dbReference type="NCBI Taxonomy" id="195883"/>
    <lineage>
        <taxon>Eukaryota</taxon>
        <taxon>Metazoa</taxon>
        <taxon>Ecdysozoa</taxon>
        <taxon>Arthropoda</taxon>
        <taxon>Hexapoda</taxon>
        <taxon>Insecta</taxon>
        <taxon>Pterygota</taxon>
        <taxon>Neoptera</taxon>
        <taxon>Paraneoptera</taxon>
        <taxon>Hemiptera</taxon>
        <taxon>Auchenorrhyncha</taxon>
        <taxon>Fulgoroidea</taxon>
        <taxon>Delphacidae</taxon>
        <taxon>Criomorphinae</taxon>
        <taxon>Laodelphax</taxon>
    </lineage>
</organism>
<dbReference type="InParanoid" id="A0A482WVV8"/>
<dbReference type="CDD" id="cd09923">
    <property type="entry name" value="SH2_SOCS_family"/>
    <property type="match status" value="1"/>
</dbReference>
<proteinExistence type="predicted"/>
<protein>
    <submittedName>
        <fullName evidence="6">Uncharacterized protein</fullName>
    </submittedName>
</protein>
<dbReference type="InterPro" id="IPR036860">
    <property type="entry name" value="SH2_dom_sf"/>
</dbReference>
<reference evidence="6 7" key="1">
    <citation type="journal article" date="2017" name="Gigascience">
        <title>Genome sequence of the small brown planthopper, Laodelphax striatellus.</title>
        <authorList>
            <person name="Zhu J."/>
            <person name="Jiang F."/>
            <person name="Wang X."/>
            <person name="Yang P."/>
            <person name="Bao Y."/>
            <person name="Zhao W."/>
            <person name="Wang W."/>
            <person name="Lu H."/>
            <person name="Wang Q."/>
            <person name="Cui N."/>
            <person name="Li J."/>
            <person name="Chen X."/>
            <person name="Luo L."/>
            <person name="Yu J."/>
            <person name="Kang L."/>
            <person name="Cui F."/>
        </authorList>
    </citation>
    <scope>NUCLEOTIDE SEQUENCE [LARGE SCALE GENOMIC DNA]</scope>
    <source>
        <strain evidence="6">Lst14</strain>
    </source>
</reference>
<sequence length="451" mass="48211">MGQSVKLSEKSITSLHLSSICKKKLHRTRTGALSQAAPSSPRHLSSSAEQQVVGWLSDGRNMLTCCPKCQHLLTTTSPAADNCGTLAVGGNCAAAALQPHADDLRPTTITVRVPGWTTGGGSVVLQAAPPSLATGGIKVASGEPSPSAPLSFVLPTTPTVILAAPGGGGGQQWSFLVTPSPPPPTPTPTPAQPPPHSAASINARLLQSDLDLRTLAATQTALRTSGWYYEGLSWQESSNLLLPTTPGTFLVRDSSDPRYLFSLSVQTDRGPTSVRLHYADGHFRLDAEAKIIPLMPLFNCVVKLVQHYAQLTADKVGQCDKNRGSKNLAHFVANMKPCSPTNFVATDFLRNSVDVSLSSSSLINVSDATKNASKPRRKRSSVRDQVWIDSSGQVYSHILLTAPLRQKDRFPSLMHLSRLAVNRLKTSTNVPIGGALPLSLQTYLRDYPYIC</sequence>
<evidence type="ECO:0000259" key="5">
    <source>
        <dbReference type="PROSITE" id="PS50225"/>
    </source>
</evidence>
<dbReference type="SUPFAM" id="SSF55550">
    <property type="entry name" value="SH2 domain"/>
    <property type="match status" value="1"/>
</dbReference>
<gene>
    <name evidence="6" type="ORF">LSTR_LSTR013773</name>
</gene>
<evidence type="ECO:0000259" key="4">
    <source>
        <dbReference type="PROSITE" id="PS50001"/>
    </source>
</evidence>
<dbReference type="PROSITE" id="PS50225">
    <property type="entry name" value="SOCS"/>
    <property type="match status" value="1"/>
</dbReference>
<evidence type="ECO:0000313" key="7">
    <source>
        <dbReference type="Proteomes" id="UP000291343"/>
    </source>
</evidence>
<keyword evidence="1 2" id="KW-0727">SH2 domain</keyword>
<dbReference type="EMBL" id="QKKF02024308">
    <property type="protein sequence ID" value="RZF37466.1"/>
    <property type="molecule type" value="Genomic_DNA"/>
</dbReference>
<feature type="compositionally biased region" description="Pro residues" evidence="3">
    <location>
        <begin position="179"/>
        <end position="196"/>
    </location>
</feature>
<dbReference type="PANTHER" id="PTHR10155:SF16">
    <property type="entry name" value="SUPPRESSOR OF CYTOKINE SIGNALING 2"/>
    <property type="match status" value="1"/>
</dbReference>
<dbReference type="Pfam" id="PF00017">
    <property type="entry name" value="SH2"/>
    <property type="match status" value="1"/>
</dbReference>
<keyword evidence="7" id="KW-1185">Reference proteome</keyword>
<dbReference type="InterPro" id="IPR001496">
    <property type="entry name" value="SOCS_box"/>
</dbReference>
<dbReference type="Proteomes" id="UP000291343">
    <property type="component" value="Unassembled WGS sequence"/>
</dbReference>
<dbReference type="GO" id="GO:0046935">
    <property type="term" value="F:1-phosphatidylinositol-3-kinase regulator activity"/>
    <property type="evidence" value="ECO:0007669"/>
    <property type="project" value="TreeGrafter"/>
</dbReference>
<dbReference type="PROSITE" id="PS50001">
    <property type="entry name" value="SH2"/>
    <property type="match status" value="1"/>
</dbReference>
<feature type="domain" description="SH2" evidence="4">
    <location>
        <begin position="227"/>
        <end position="310"/>
    </location>
</feature>